<keyword evidence="9" id="KW-0067">ATP-binding</keyword>
<evidence type="ECO:0000256" key="7">
    <source>
        <dbReference type="ARBA" id="ARBA00022741"/>
    </source>
</evidence>
<comment type="catalytic activity">
    <reaction evidence="11">
        <text>pyruvate + phosphate + ATP = phosphoenolpyruvate + AMP + diphosphate + H(+)</text>
        <dbReference type="Rhea" id="RHEA:10756"/>
        <dbReference type="ChEBI" id="CHEBI:15361"/>
        <dbReference type="ChEBI" id="CHEBI:15378"/>
        <dbReference type="ChEBI" id="CHEBI:30616"/>
        <dbReference type="ChEBI" id="CHEBI:33019"/>
        <dbReference type="ChEBI" id="CHEBI:43474"/>
        <dbReference type="ChEBI" id="CHEBI:58702"/>
        <dbReference type="ChEBI" id="CHEBI:456215"/>
        <dbReference type="EC" id="2.7.9.1"/>
    </reaction>
</comment>
<evidence type="ECO:0000256" key="4">
    <source>
        <dbReference type="ARBA" id="ARBA00020138"/>
    </source>
</evidence>
<dbReference type="Gene3D" id="3.50.30.10">
    <property type="entry name" value="Phosphohistidine domain"/>
    <property type="match status" value="1"/>
</dbReference>
<dbReference type="AlphaFoldDB" id="A0A1H9NTE5"/>
<dbReference type="PROSITE" id="PS00370">
    <property type="entry name" value="PEP_ENZYMES_PHOS_SITE"/>
    <property type="match status" value="1"/>
</dbReference>
<feature type="domain" description="Pyruvate phosphate dikinase AMP/ATP-binding" evidence="16">
    <location>
        <begin position="71"/>
        <end position="313"/>
    </location>
</feature>
<evidence type="ECO:0000256" key="9">
    <source>
        <dbReference type="ARBA" id="ARBA00022840"/>
    </source>
</evidence>
<dbReference type="Pfam" id="PF00391">
    <property type="entry name" value="PEP-utilizers"/>
    <property type="match status" value="1"/>
</dbReference>
<feature type="active site" description="Proton donor" evidence="12">
    <location>
        <position position="871"/>
    </location>
</feature>
<evidence type="ECO:0000256" key="6">
    <source>
        <dbReference type="ARBA" id="ARBA00022723"/>
    </source>
</evidence>
<dbReference type="Pfam" id="PF01326">
    <property type="entry name" value="PPDK_N"/>
    <property type="match status" value="2"/>
</dbReference>
<evidence type="ECO:0000256" key="8">
    <source>
        <dbReference type="ARBA" id="ARBA00022777"/>
    </source>
</evidence>
<dbReference type="GO" id="GO:0005524">
    <property type="term" value="F:ATP binding"/>
    <property type="evidence" value="ECO:0007669"/>
    <property type="project" value="UniProtKB-UniRule"/>
</dbReference>
<feature type="active site" description="Tele-phosphohistidine intermediate" evidence="12">
    <location>
        <position position="480"/>
    </location>
</feature>
<evidence type="ECO:0000256" key="12">
    <source>
        <dbReference type="PIRSR" id="PIRSR000853-1"/>
    </source>
</evidence>
<dbReference type="Gene3D" id="1.10.189.10">
    <property type="entry name" value="Pyruvate Phosphate Dikinase, domain 2"/>
    <property type="match status" value="1"/>
</dbReference>
<dbReference type="InterPro" id="IPR002192">
    <property type="entry name" value="PPDK_AMP/ATP-bd"/>
</dbReference>
<evidence type="ECO:0000256" key="5">
    <source>
        <dbReference type="ARBA" id="ARBA00022679"/>
    </source>
</evidence>
<dbReference type="PANTHER" id="PTHR22931:SF9">
    <property type="entry name" value="PYRUVATE, PHOSPHATE DIKINASE 1, CHLOROPLASTIC"/>
    <property type="match status" value="1"/>
</dbReference>
<keyword evidence="6 14" id="KW-0479">Metal-binding</keyword>
<evidence type="ECO:0000256" key="3">
    <source>
        <dbReference type="ARBA" id="ARBA00011994"/>
    </source>
</evidence>
<dbReference type="RefSeq" id="WP_078686769.1">
    <property type="nucleotide sequence ID" value="NZ_FNWT01000006.1"/>
</dbReference>
<reference evidence="19" key="1">
    <citation type="submission" date="2016-10" db="EMBL/GenBank/DDBJ databases">
        <authorList>
            <person name="de Groot N.N."/>
        </authorList>
    </citation>
    <scope>NUCLEOTIDE SEQUENCE [LARGE SCALE GENOMIC DNA]</scope>
    <source>
        <strain evidence="19">KHGC19</strain>
    </source>
</reference>
<feature type="domain" description="PEP-utilising enzyme mobile" evidence="15">
    <location>
        <begin position="445"/>
        <end position="530"/>
    </location>
</feature>
<dbReference type="Proteomes" id="UP000199128">
    <property type="component" value="Unassembled WGS sequence"/>
</dbReference>
<dbReference type="InterPro" id="IPR013815">
    <property type="entry name" value="ATP_grasp_subdomain_1"/>
</dbReference>
<dbReference type="InterPro" id="IPR018274">
    <property type="entry name" value="PEP_util_AS"/>
</dbReference>
<evidence type="ECO:0000259" key="16">
    <source>
        <dbReference type="Pfam" id="PF01326"/>
    </source>
</evidence>
<evidence type="ECO:0000313" key="18">
    <source>
        <dbReference type="EMBL" id="SEH57649.1"/>
    </source>
</evidence>
<feature type="binding site" evidence="14">
    <location>
        <position position="785"/>
    </location>
    <ligand>
        <name>Mg(2+)</name>
        <dbReference type="ChEBI" id="CHEBI:18420"/>
    </ligand>
</feature>
<keyword evidence="10 14" id="KW-0460">Magnesium</keyword>
<dbReference type="Pfam" id="PF02896">
    <property type="entry name" value="PEP-utilizers_C"/>
    <property type="match status" value="1"/>
</dbReference>
<dbReference type="SUPFAM" id="SSF51621">
    <property type="entry name" value="Phosphoenolpyruvate/pyruvate domain"/>
    <property type="match status" value="1"/>
</dbReference>
<dbReference type="NCBIfam" id="NF004531">
    <property type="entry name" value="PRK05878.1"/>
    <property type="match status" value="1"/>
</dbReference>
<dbReference type="Proteomes" id="UP000199135">
    <property type="component" value="Unassembled WGS sequence"/>
</dbReference>
<feature type="binding site" evidence="13">
    <location>
        <position position="809"/>
    </location>
    <ligand>
        <name>substrate</name>
    </ligand>
</feature>
<dbReference type="InterPro" id="IPR010121">
    <property type="entry name" value="Pyruvate_phosphate_dikinase"/>
</dbReference>
<dbReference type="SUPFAM" id="SSF56059">
    <property type="entry name" value="Glutathione synthetase ATP-binding domain-like"/>
    <property type="match status" value="1"/>
</dbReference>
<sequence length="920" mass="100346">MAEKHVYKFGVDENGNNVTEVAGASVDEAKWITGGKGANLAEMANIGLPVPPGFSITCQTCVAYSGAGNVWPEGVLDEIDEYRKDLEKRMGKKLGDKDDPLLVSVRSGAPFSMPGMMDTVLNLGLNDDSVQGIIKQTNNERFAWDSYRRFVQMFSNVVMGIDGDLFEEAINAKKEEKGVKLDTELTAEDLKDLTETFKQIFAKNVDSTAHPEVAPEGIASFPQDPYLQLRLAEQAVFGSWNTERAVLYRKQNKIPDDLGTAVNVQVMVFGNKGDTSATGVAFTRNPADGTNERYGDFLVNAQGEDVVAGIRNTEPIADLVKIPALKEAGEELYHVFEILEDHYADMMDLEFTIEQGKLWMLQTRVGKRTALSALRVAIQMVEEGRITKEQAIMRVAPDQLDQLLHPQFDPKAEVDVVAKGMNASPGAAVGAVVFSSDAAVHYSNIEKPCILVRWETTPDDLKGMVAAEGILTSHGGKTSHAAVIARGMGAPCVCGAEALKIDAKAKECVISGTDIVLHEGDIISINGTTGDVIIGEVPLVRPELTGDLETILSWADDVRRDASRGRIFGVRANADNPEDAHISRDFGADGIGLDRTEHMFLGERKEIIQSFILADRTGDKQKALGKLLKAQTDDFLGMFKEMDGKTVIVRLLDPPLHEFLDNPREYAVELAHAEDRGENDTQIKARRDLLARLDSFQEANPMLGLRGCRLGIVYPELTEMQVRAIASAAAHLKKRGFDPRPEIMVPLVGTWQELKVVRDQVEEVVASVVEQTGVELSIPVGCMIEIPRAAVTADEIAKYADFFSFGTNDLTQMGFGYSRDDVESAFIPLYLKKKILKTNPFETLDSGIAKLVKMGVEGGHASNDTIICGVCGETGGDPESIQMYYDLGLDYVSCSPYRVPIARLAGAQAKIKSNGGPAKL</sequence>
<evidence type="ECO:0000256" key="1">
    <source>
        <dbReference type="ARBA" id="ARBA00001946"/>
    </source>
</evidence>
<evidence type="ECO:0000256" key="10">
    <source>
        <dbReference type="ARBA" id="ARBA00022842"/>
    </source>
</evidence>
<evidence type="ECO:0000313" key="19">
    <source>
        <dbReference type="EMBL" id="SER39256.1"/>
    </source>
</evidence>
<dbReference type="EMBL" id="FNWT01000006">
    <property type="protein sequence ID" value="SEH57649.1"/>
    <property type="molecule type" value="Genomic_DNA"/>
</dbReference>
<dbReference type="Gene3D" id="3.30.1490.20">
    <property type="entry name" value="ATP-grasp fold, A domain"/>
    <property type="match status" value="1"/>
</dbReference>
<feature type="binding site" evidence="14">
    <location>
        <position position="809"/>
    </location>
    <ligand>
        <name>Mg(2+)</name>
        <dbReference type="ChEBI" id="CHEBI:18420"/>
    </ligand>
</feature>
<organism evidence="19 20">
    <name type="scientific">Parafannyhessea umbonata</name>
    <dbReference type="NCBI Taxonomy" id="604330"/>
    <lineage>
        <taxon>Bacteria</taxon>
        <taxon>Bacillati</taxon>
        <taxon>Actinomycetota</taxon>
        <taxon>Coriobacteriia</taxon>
        <taxon>Coriobacteriales</taxon>
        <taxon>Atopobiaceae</taxon>
        <taxon>Parafannyhessea</taxon>
    </lineage>
</organism>
<reference evidence="20 21" key="2">
    <citation type="submission" date="2016-10" db="EMBL/GenBank/DDBJ databases">
        <authorList>
            <person name="Varghese N."/>
            <person name="Submissions S."/>
        </authorList>
    </citation>
    <scope>NUCLEOTIDE SEQUENCE [LARGE SCALE GENOMIC DNA]</scope>
    <source>
        <strain evidence="20">KHGC19</strain>
        <strain evidence="18 21">WCP15</strain>
    </source>
</reference>
<evidence type="ECO:0000259" key="17">
    <source>
        <dbReference type="Pfam" id="PF02896"/>
    </source>
</evidence>
<dbReference type="InterPro" id="IPR036637">
    <property type="entry name" value="Phosphohistidine_dom_sf"/>
</dbReference>
<dbReference type="PIRSF" id="PIRSF000853">
    <property type="entry name" value="PPDK"/>
    <property type="match status" value="1"/>
</dbReference>
<dbReference type="EC" id="2.7.9.1" evidence="3 11"/>
<dbReference type="Gene3D" id="1.20.80.30">
    <property type="match status" value="1"/>
</dbReference>
<feature type="binding site" evidence="13">
    <location>
        <position position="808"/>
    </location>
    <ligand>
        <name>substrate</name>
    </ligand>
</feature>
<dbReference type="NCBIfam" id="TIGR01828">
    <property type="entry name" value="pyru_phos_dikin"/>
    <property type="match status" value="1"/>
</dbReference>
<feature type="binding site" evidence="13">
    <location>
        <position position="807"/>
    </location>
    <ligand>
        <name>substrate</name>
    </ligand>
</feature>
<dbReference type="GO" id="GO:0046872">
    <property type="term" value="F:metal ion binding"/>
    <property type="evidence" value="ECO:0007669"/>
    <property type="project" value="UniProtKB-UniRule"/>
</dbReference>
<keyword evidence="21" id="KW-1185">Reference proteome</keyword>
<accession>A0A1H9NTE5</accession>
<evidence type="ECO:0000313" key="21">
    <source>
        <dbReference type="Proteomes" id="UP000199135"/>
    </source>
</evidence>
<dbReference type="InterPro" id="IPR008279">
    <property type="entry name" value="PEP-util_enz_mobile_dom"/>
</dbReference>
<comment type="cofactor">
    <cofactor evidence="1 11 14">
        <name>Mg(2+)</name>
        <dbReference type="ChEBI" id="CHEBI:18420"/>
    </cofactor>
</comment>
<evidence type="ECO:0000256" key="2">
    <source>
        <dbReference type="ARBA" id="ARBA00007837"/>
    </source>
</evidence>
<dbReference type="InterPro" id="IPR000121">
    <property type="entry name" value="PEP_util_C"/>
</dbReference>
<evidence type="ECO:0000256" key="14">
    <source>
        <dbReference type="PIRSR" id="PIRSR000853-3"/>
    </source>
</evidence>
<dbReference type="EMBL" id="FOGP01000002">
    <property type="protein sequence ID" value="SER39256.1"/>
    <property type="molecule type" value="Genomic_DNA"/>
</dbReference>
<dbReference type="GO" id="GO:0050242">
    <property type="term" value="F:pyruvate, phosphate dikinase activity"/>
    <property type="evidence" value="ECO:0007669"/>
    <property type="project" value="UniProtKB-UniRule"/>
</dbReference>
<evidence type="ECO:0000313" key="20">
    <source>
        <dbReference type="Proteomes" id="UP000199128"/>
    </source>
</evidence>
<dbReference type="Gene3D" id="3.30.470.20">
    <property type="entry name" value="ATP-grasp fold, B domain"/>
    <property type="match status" value="1"/>
</dbReference>
<feature type="binding site" evidence="13">
    <location>
        <position position="806"/>
    </location>
    <ligand>
        <name>substrate</name>
    </ligand>
</feature>
<protein>
    <recommendedName>
        <fullName evidence="4 11">Pyruvate, phosphate dikinase</fullName>
        <ecNumber evidence="3 11">2.7.9.1</ecNumber>
    </recommendedName>
</protein>
<gene>
    <name evidence="19" type="ORF">SAMN05216446_0569</name>
    <name evidence="18" type="ORF">SAMN05216447_10624</name>
</gene>
<dbReference type="Gene3D" id="3.20.20.60">
    <property type="entry name" value="Phosphoenolpyruvate-binding domains"/>
    <property type="match status" value="1"/>
</dbReference>
<feature type="domain" description="PEP-utilising enzyme C-terminal" evidence="17">
    <location>
        <begin position="564"/>
        <end position="909"/>
    </location>
</feature>
<keyword evidence="5" id="KW-0808">Transferase</keyword>
<keyword evidence="8 19" id="KW-0418">Kinase</keyword>
<comment type="similarity">
    <text evidence="2 11">Belongs to the PEP-utilizing enzyme family.</text>
</comment>
<keyword evidence="19" id="KW-0670">Pyruvate</keyword>
<evidence type="ECO:0000256" key="13">
    <source>
        <dbReference type="PIRSR" id="PIRSR000853-2"/>
    </source>
</evidence>
<feature type="binding site" evidence="13">
    <location>
        <position position="595"/>
    </location>
    <ligand>
        <name>substrate</name>
    </ligand>
</feature>
<dbReference type="SUPFAM" id="SSF52009">
    <property type="entry name" value="Phosphohistidine domain"/>
    <property type="match status" value="1"/>
</dbReference>
<dbReference type="GO" id="GO:0016301">
    <property type="term" value="F:kinase activity"/>
    <property type="evidence" value="ECO:0007669"/>
    <property type="project" value="UniProtKB-UniRule"/>
</dbReference>
<evidence type="ECO:0000259" key="15">
    <source>
        <dbReference type="Pfam" id="PF00391"/>
    </source>
</evidence>
<proteinExistence type="inferred from homology"/>
<feature type="domain" description="Pyruvate phosphate dikinase AMP/ATP-binding" evidence="16">
    <location>
        <begin position="328"/>
        <end position="377"/>
    </location>
</feature>
<dbReference type="InterPro" id="IPR040442">
    <property type="entry name" value="Pyrv_kinase-like_dom_sf"/>
</dbReference>
<dbReference type="PANTHER" id="PTHR22931">
    <property type="entry name" value="PHOSPHOENOLPYRUVATE DIKINASE-RELATED"/>
    <property type="match status" value="1"/>
</dbReference>
<evidence type="ECO:0000256" key="11">
    <source>
        <dbReference type="PIRNR" id="PIRNR000853"/>
    </source>
</evidence>
<feature type="binding site" evidence="13">
    <location>
        <position position="650"/>
    </location>
    <ligand>
        <name>substrate</name>
    </ligand>
</feature>
<dbReference type="InterPro" id="IPR015813">
    <property type="entry name" value="Pyrv/PenolPyrv_kinase-like_dom"/>
</dbReference>
<name>A0A1H9NTE5_9ACTN</name>
<keyword evidence="7" id="KW-0547">Nucleotide-binding</keyword>
<feature type="binding site" evidence="13">
    <location>
        <position position="785"/>
    </location>
    <ligand>
        <name>substrate</name>
    </ligand>
</feature>